<reference evidence="2 3" key="1">
    <citation type="submission" date="2017-10" db="EMBL/GenBank/DDBJ databases">
        <title>Novel microbial diversity and functional potential in the marine mammal oral microbiome.</title>
        <authorList>
            <person name="Dudek N.K."/>
            <person name="Sun C.L."/>
            <person name="Burstein D."/>
            <person name="Kantor R.S."/>
            <person name="Aliaga Goltsman D.S."/>
            <person name="Bik E.M."/>
            <person name="Thomas B.C."/>
            <person name="Banfield J.F."/>
            <person name="Relman D.A."/>
        </authorList>
    </citation>
    <scope>NUCLEOTIDE SEQUENCE [LARGE SCALE GENOMIC DNA]</scope>
    <source>
        <strain evidence="2">DOLJORAL78_47_16</strain>
    </source>
</reference>
<dbReference type="EMBL" id="PDSK01000154">
    <property type="protein sequence ID" value="PIE31329.1"/>
    <property type="molecule type" value="Genomic_DNA"/>
</dbReference>
<dbReference type="InterPro" id="IPR052024">
    <property type="entry name" value="Methanogen_methyltrans"/>
</dbReference>
<dbReference type="Pfam" id="PF01208">
    <property type="entry name" value="URO-D"/>
    <property type="match status" value="1"/>
</dbReference>
<dbReference type="AlphaFoldDB" id="A0A2G6K973"/>
<dbReference type="Proteomes" id="UP000230821">
    <property type="component" value="Unassembled WGS sequence"/>
</dbReference>
<gene>
    <name evidence="2" type="ORF">CSA56_18560</name>
</gene>
<feature type="domain" description="Uroporphyrinogen decarboxylase (URO-D)" evidence="1">
    <location>
        <begin position="116"/>
        <end position="362"/>
    </location>
</feature>
<organism evidence="2 3">
    <name type="scientific">candidate division KSB3 bacterium</name>
    <dbReference type="NCBI Taxonomy" id="2044937"/>
    <lineage>
        <taxon>Bacteria</taxon>
        <taxon>candidate division KSB3</taxon>
    </lineage>
</organism>
<sequence>MTSKERVLRALKKMDGLPDRVPIQFDLCKQHIEYFAEKLNLEPEYALSYYEDLTYRISANTIRTTMGSDVCVVGGTVASGYSPIPSRDNMTLNEFGMLMKPTNLYVEVVECPLRNVSSEKEIEAYDFPDPYAPGRFDIAEQVIEKFGKDYFVIGDCELTLFELAWHLIDLESYLIALASGEAWVEVLNDRVEYWSTNIALQLIKLGVDAIWMGEDLGTQTSTLISPRMWRKRFKHRYQRMIETFRKENPEIIIIMHSDGAVAPLLHDFIDLGIDVYNPVQPNVPGSDPQELKDKFGDSISFFGGIDQQQLLPKGDPEEIRKEVQRRARILGDNGGYLLAPAHILQADTSPETIELMIEAAKTSG</sequence>
<proteinExistence type="predicted"/>
<name>A0A2G6K973_9BACT</name>
<dbReference type="GO" id="GO:0006779">
    <property type="term" value="P:porphyrin-containing compound biosynthetic process"/>
    <property type="evidence" value="ECO:0007669"/>
    <property type="project" value="InterPro"/>
</dbReference>
<evidence type="ECO:0000313" key="2">
    <source>
        <dbReference type="EMBL" id="PIE31329.1"/>
    </source>
</evidence>
<dbReference type="GO" id="GO:0004853">
    <property type="term" value="F:uroporphyrinogen decarboxylase activity"/>
    <property type="evidence" value="ECO:0007669"/>
    <property type="project" value="InterPro"/>
</dbReference>
<protein>
    <recommendedName>
        <fullName evidence="1">Uroporphyrinogen decarboxylase (URO-D) domain-containing protein</fullName>
    </recommendedName>
</protein>
<comment type="caution">
    <text evidence="2">The sequence shown here is derived from an EMBL/GenBank/DDBJ whole genome shotgun (WGS) entry which is preliminary data.</text>
</comment>
<dbReference type="SUPFAM" id="SSF51726">
    <property type="entry name" value="UROD/MetE-like"/>
    <property type="match status" value="1"/>
</dbReference>
<dbReference type="InterPro" id="IPR038071">
    <property type="entry name" value="UROD/MetE-like_sf"/>
</dbReference>
<dbReference type="PANTHER" id="PTHR47099:SF1">
    <property type="entry name" value="METHYLCOBAMIDE:COM METHYLTRANSFERASE MTBA"/>
    <property type="match status" value="1"/>
</dbReference>
<evidence type="ECO:0000313" key="3">
    <source>
        <dbReference type="Proteomes" id="UP000230821"/>
    </source>
</evidence>
<accession>A0A2G6K973</accession>
<dbReference type="PANTHER" id="PTHR47099">
    <property type="entry name" value="METHYLCOBAMIDE:COM METHYLTRANSFERASE MTBA"/>
    <property type="match status" value="1"/>
</dbReference>
<evidence type="ECO:0000259" key="1">
    <source>
        <dbReference type="Pfam" id="PF01208"/>
    </source>
</evidence>
<dbReference type="InterPro" id="IPR000257">
    <property type="entry name" value="Uroporphyrinogen_deCOase"/>
</dbReference>
<dbReference type="Gene3D" id="3.20.20.210">
    <property type="match status" value="1"/>
</dbReference>